<protein>
    <recommendedName>
        <fullName evidence="2 7">Glutamate racemase</fullName>
        <ecNumber evidence="2 7">5.1.1.3</ecNumber>
    </recommendedName>
</protein>
<evidence type="ECO:0000256" key="5">
    <source>
        <dbReference type="ARBA" id="ARBA00023235"/>
    </source>
</evidence>
<dbReference type="GO" id="GO:0008881">
    <property type="term" value="F:glutamate racemase activity"/>
    <property type="evidence" value="ECO:0007669"/>
    <property type="project" value="UniProtKB-UniRule"/>
</dbReference>
<dbReference type="GO" id="GO:0008360">
    <property type="term" value="P:regulation of cell shape"/>
    <property type="evidence" value="ECO:0007669"/>
    <property type="project" value="UniProtKB-KW"/>
</dbReference>
<feature type="active site" description="Proton donor/acceptor" evidence="7">
    <location>
        <position position="79"/>
    </location>
</feature>
<dbReference type="GO" id="GO:0009252">
    <property type="term" value="P:peptidoglycan biosynthetic process"/>
    <property type="evidence" value="ECO:0007669"/>
    <property type="project" value="UniProtKB-UniRule"/>
</dbReference>
<comment type="function">
    <text evidence="7">Provides the (R)-glutamate required for cell wall biosynthesis.</text>
</comment>
<dbReference type="InterPro" id="IPR015942">
    <property type="entry name" value="Asp/Glu/hydantoin_racemase"/>
</dbReference>
<comment type="pathway">
    <text evidence="7">Cell wall biogenesis; peptidoglycan biosynthesis.</text>
</comment>
<dbReference type="HAMAP" id="MF_00258">
    <property type="entry name" value="Glu_racemase"/>
    <property type="match status" value="1"/>
</dbReference>
<evidence type="ECO:0000256" key="3">
    <source>
        <dbReference type="ARBA" id="ARBA00022960"/>
    </source>
</evidence>
<dbReference type="SUPFAM" id="SSF53681">
    <property type="entry name" value="Aspartate/glutamate racemase"/>
    <property type="match status" value="2"/>
</dbReference>
<evidence type="ECO:0000256" key="7">
    <source>
        <dbReference type="HAMAP-Rule" id="MF_00258"/>
    </source>
</evidence>
<feature type="binding site" evidence="7">
    <location>
        <begin position="48"/>
        <end position="49"/>
    </location>
    <ligand>
        <name>substrate</name>
    </ligand>
</feature>
<dbReference type="Proteomes" id="UP000268059">
    <property type="component" value="Chromosome"/>
</dbReference>
<comment type="similarity">
    <text evidence="7">Belongs to the aspartate/glutamate racemases family.</text>
</comment>
<dbReference type="Pfam" id="PF01177">
    <property type="entry name" value="Asp_Glu_race"/>
    <property type="match status" value="1"/>
</dbReference>
<proteinExistence type="inferred from homology"/>
<reference evidence="8 9" key="1">
    <citation type="submission" date="2018-11" db="EMBL/GenBank/DDBJ databases">
        <title>Novel Erysipelotrichaceae bacterium isolated from small intestine of a swine.</title>
        <authorList>
            <person name="Kim J.S."/>
            <person name="Choe H."/>
            <person name="Lee Y.R."/>
            <person name="Kim K.M."/>
            <person name="Park D.S."/>
        </authorList>
    </citation>
    <scope>NUCLEOTIDE SEQUENCE [LARGE SCALE GENOMIC DNA]</scope>
    <source>
        <strain evidence="8 9">SG0102</strain>
    </source>
</reference>
<accession>A0A3G9J5I1</accession>
<keyword evidence="4 7" id="KW-0573">Peptidoglycan synthesis</keyword>
<keyword evidence="6 7" id="KW-0961">Cell wall biogenesis/degradation</keyword>
<keyword evidence="9" id="KW-1185">Reference proteome</keyword>
<dbReference type="InterPro" id="IPR033134">
    <property type="entry name" value="Asp/Glu_racemase_AS_2"/>
</dbReference>
<dbReference type="OrthoDB" id="9801055at2"/>
<dbReference type="PROSITE" id="PS00924">
    <property type="entry name" value="ASP_GLU_RACEMASE_2"/>
    <property type="match status" value="1"/>
</dbReference>
<evidence type="ECO:0000256" key="4">
    <source>
        <dbReference type="ARBA" id="ARBA00022984"/>
    </source>
</evidence>
<sequence length="255" mass="28085">MLLRNKNVKEYIGVFDSGAGGVTVLKECTKLLPEENFYYYGDSKHAPYGEKSVKEVQDRTLEAMNQMVNHGVKAIVIACNTATSAAVNIVRNVYPQIPVIGVEPALKPAASAHQKVLVMATRNTLSLDKFHELAKQYGNAEVIPCACDHLAQTIEEGHLNDEVLDHLLHQLLDQYVGKCDSVVLGCTHYPIVKEKIVSILGGVPCYDGGEGTARQLKRKLEEHDLFNTTDVKGDVIFESSSPEAEALYQKIYNAL</sequence>
<name>A0A3G9J5I1_9FIRM</name>
<feature type="binding site" evidence="7">
    <location>
        <begin position="187"/>
        <end position="188"/>
    </location>
    <ligand>
        <name>substrate</name>
    </ligand>
</feature>
<comment type="catalytic activity">
    <reaction evidence="1 7">
        <text>L-glutamate = D-glutamate</text>
        <dbReference type="Rhea" id="RHEA:12813"/>
        <dbReference type="ChEBI" id="CHEBI:29985"/>
        <dbReference type="ChEBI" id="CHEBI:29986"/>
        <dbReference type="EC" id="5.1.1.3"/>
    </reaction>
</comment>
<evidence type="ECO:0000256" key="1">
    <source>
        <dbReference type="ARBA" id="ARBA00001602"/>
    </source>
</evidence>
<evidence type="ECO:0000313" key="9">
    <source>
        <dbReference type="Proteomes" id="UP000268059"/>
    </source>
</evidence>
<evidence type="ECO:0000256" key="6">
    <source>
        <dbReference type="ARBA" id="ARBA00023316"/>
    </source>
</evidence>
<dbReference type="FunCoup" id="A0A3G9J5I1">
    <property type="interactions" value="10"/>
</dbReference>
<organism evidence="8 9">
    <name type="scientific">Intestinibaculum porci</name>
    <dbReference type="NCBI Taxonomy" id="2487118"/>
    <lineage>
        <taxon>Bacteria</taxon>
        <taxon>Bacillati</taxon>
        <taxon>Bacillota</taxon>
        <taxon>Erysipelotrichia</taxon>
        <taxon>Erysipelotrichales</taxon>
        <taxon>Erysipelotrichaceae</taxon>
        <taxon>Intestinibaculum</taxon>
    </lineage>
</organism>
<dbReference type="InParanoid" id="A0A3G9J5I1"/>
<dbReference type="PANTHER" id="PTHR21198:SF3">
    <property type="entry name" value="GLUTAMATE RACEMASE"/>
    <property type="match status" value="1"/>
</dbReference>
<evidence type="ECO:0000313" key="8">
    <source>
        <dbReference type="EMBL" id="BBH26437.1"/>
    </source>
</evidence>
<dbReference type="EMBL" id="AP019309">
    <property type="protein sequence ID" value="BBH26437.1"/>
    <property type="molecule type" value="Genomic_DNA"/>
</dbReference>
<dbReference type="Gene3D" id="3.40.50.1860">
    <property type="match status" value="2"/>
</dbReference>
<dbReference type="RefSeq" id="WP_125119307.1">
    <property type="nucleotide sequence ID" value="NZ_AP019309.1"/>
</dbReference>
<gene>
    <name evidence="7 8" type="primary">murI</name>
    <name evidence="8" type="ORF">SG0102_13710</name>
</gene>
<dbReference type="NCBIfam" id="TIGR00067">
    <property type="entry name" value="glut_race"/>
    <property type="match status" value="1"/>
</dbReference>
<dbReference type="GO" id="GO:0071555">
    <property type="term" value="P:cell wall organization"/>
    <property type="evidence" value="ECO:0007669"/>
    <property type="project" value="UniProtKB-KW"/>
</dbReference>
<dbReference type="InterPro" id="IPR018187">
    <property type="entry name" value="Asp/Glu_racemase_AS_1"/>
</dbReference>
<dbReference type="UniPathway" id="UPA00219"/>
<dbReference type="InterPro" id="IPR001920">
    <property type="entry name" value="Asp/Glu_race"/>
</dbReference>
<dbReference type="PROSITE" id="PS00923">
    <property type="entry name" value="ASP_GLU_RACEMASE_1"/>
    <property type="match status" value="1"/>
</dbReference>
<feature type="active site" description="Proton donor/acceptor" evidence="7">
    <location>
        <position position="186"/>
    </location>
</feature>
<evidence type="ECO:0000256" key="2">
    <source>
        <dbReference type="ARBA" id="ARBA00013090"/>
    </source>
</evidence>
<keyword evidence="3 7" id="KW-0133">Cell shape</keyword>
<dbReference type="KEGG" id="ebm:SG0102_13710"/>
<feature type="binding site" evidence="7">
    <location>
        <begin position="16"/>
        <end position="17"/>
    </location>
    <ligand>
        <name>substrate</name>
    </ligand>
</feature>
<feature type="binding site" evidence="7">
    <location>
        <begin position="80"/>
        <end position="81"/>
    </location>
    <ligand>
        <name>substrate</name>
    </ligand>
</feature>
<dbReference type="AlphaFoldDB" id="A0A3G9J5I1"/>
<dbReference type="PANTHER" id="PTHR21198">
    <property type="entry name" value="GLUTAMATE RACEMASE"/>
    <property type="match status" value="1"/>
</dbReference>
<keyword evidence="5 7" id="KW-0413">Isomerase</keyword>
<dbReference type="InterPro" id="IPR004391">
    <property type="entry name" value="Glu_race"/>
</dbReference>
<dbReference type="EC" id="5.1.1.3" evidence="2 7"/>